<organism evidence="1 2">
    <name type="scientific">Legionella massiliensis</name>
    <dbReference type="NCBI Taxonomy" id="1034943"/>
    <lineage>
        <taxon>Bacteria</taxon>
        <taxon>Pseudomonadati</taxon>
        <taxon>Pseudomonadota</taxon>
        <taxon>Gammaproteobacteria</taxon>
        <taxon>Legionellales</taxon>
        <taxon>Legionellaceae</taxon>
        <taxon>Legionella</taxon>
    </lineage>
</organism>
<accession>A0A078L314</accession>
<dbReference type="EMBL" id="CCSB01000003">
    <property type="protein sequence ID" value="CDZ78494.1"/>
    <property type="molecule type" value="Genomic_DNA"/>
</dbReference>
<name>A0A078L314_9GAMM</name>
<dbReference type="InterPro" id="IPR035959">
    <property type="entry name" value="RutC-like_sf"/>
</dbReference>
<dbReference type="STRING" id="1034943.BN59_02804"/>
<dbReference type="SUPFAM" id="SSF55298">
    <property type="entry name" value="YjgF-like"/>
    <property type="match status" value="1"/>
</dbReference>
<sequence length="55" mass="6122">MKELILNRVDTRLNELKIELPQAPSPLGAYVEAVRSGNLLFGVSVMLEVILEVKD</sequence>
<reference evidence="1 2" key="1">
    <citation type="submission" date="2014-06" db="EMBL/GenBank/DDBJ databases">
        <authorList>
            <person name="Urmite Genomes Urmite Genomes"/>
        </authorList>
    </citation>
    <scope>NUCLEOTIDE SEQUENCE [LARGE SCALE GENOMIC DNA]</scope>
</reference>
<dbReference type="AlphaFoldDB" id="A0A078L314"/>
<protein>
    <submittedName>
        <fullName evidence="1">Uncharacterized protein</fullName>
    </submittedName>
</protein>
<gene>
    <name evidence="1" type="ORF">BN59_02804</name>
</gene>
<proteinExistence type="predicted"/>
<keyword evidence="2" id="KW-1185">Reference proteome</keyword>
<evidence type="ECO:0000313" key="1">
    <source>
        <dbReference type="EMBL" id="CDZ78494.1"/>
    </source>
</evidence>
<evidence type="ECO:0000313" key="2">
    <source>
        <dbReference type="Proteomes" id="UP000044071"/>
    </source>
</evidence>
<dbReference type="Proteomes" id="UP000044071">
    <property type="component" value="Unassembled WGS sequence"/>
</dbReference>
<dbReference type="Gene3D" id="3.30.1330.40">
    <property type="entry name" value="RutC-like"/>
    <property type="match status" value="1"/>
</dbReference>